<sequence>MARPAKYDRETMLQRALDLFWTKGYEATSVQNLLTGLDIHRGTLYDSFGDKHTLYLEVLAYYEDKVGKPLLALLWQPGSKKVAIEQLFATLVRNFGQDTGRRGCLVTNAAMELALSDAEVAARVGFNQQRFADGFLQALQQAVADGDLAPRTPEQLQTLALFLLTTLQGLRVLARTHTHFAELQQVANLALAALD</sequence>
<dbReference type="EMBL" id="JAJADR010000004">
    <property type="protein sequence ID" value="MCB2409161.1"/>
    <property type="molecule type" value="Genomic_DNA"/>
</dbReference>
<dbReference type="InterPro" id="IPR001647">
    <property type="entry name" value="HTH_TetR"/>
</dbReference>
<dbReference type="PROSITE" id="PS50977">
    <property type="entry name" value="HTH_TETR_2"/>
    <property type="match status" value="1"/>
</dbReference>
<organism evidence="6 7">
    <name type="scientific">Hymenobacter lucidus</name>
    <dbReference type="NCBI Taxonomy" id="2880930"/>
    <lineage>
        <taxon>Bacteria</taxon>
        <taxon>Pseudomonadati</taxon>
        <taxon>Bacteroidota</taxon>
        <taxon>Cytophagia</taxon>
        <taxon>Cytophagales</taxon>
        <taxon>Hymenobacteraceae</taxon>
        <taxon>Hymenobacter</taxon>
    </lineage>
</organism>
<keyword evidence="2 4" id="KW-0238">DNA-binding</keyword>
<evidence type="ECO:0000313" key="7">
    <source>
        <dbReference type="Proteomes" id="UP001165296"/>
    </source>
</evidence>
<protein>
    <submittedName>
        <fullName evidence="6">TetR/AcrR family transcriptional regulator</fullName>
    </submittedName>
</protein>
<feature type="DNA-binding region" description="H-T-H motif" evidence="4">
    <location>
        <begin position="29"/>
        <end position="48"/>
    </location>
</feature>
<evidence type="ECO:0000256" key="3">
    <source>
        <dbReference type="ARBA" id="ARBA00023163"/>
    </source>
</evidence>
<dbReference type="InterPro" id="IPR009057">
    <property type="entry name" value="Homeodomain-like_sf"/>
</dbReference>
<dbReference type="Gene3D" id="1.10.357.10">
    <property type="entry name" value="Tetracycline Repressor, domain 2"/>
    <property type="match status" value="1"/>
</dbReference>
<dbReference type="InterPro" id="IPR011075">
    <property type="entry name" value="TetR_C"/>
</dbReference>
<keyword evidence="3" id="KW-0804">Transcription</keyword>
<reference evidence="6" key="1">
    <citation type="submission" date="2021-10" db="EMBL/GenBank/DDBJ databases">
        <authorList>
            <person name="Dean J.D."/>
            <person name="Kim M.K."/>
            <person name="Newey C.N."/>
            <person name="Stoker T.S."/>
            <person name="Thompson D.W."/>
            <person name="Grose J.H."/>
        </authorList>
    </citation>
    <scope>NUCLEOTIDE SEQUENCE</scope>
    <source>
        <strain evidence="6">BT178</strain>
    </source>
</reference>
<evidence type="ECO:0000313" key="6">
    <source>
        <dbReference type="EMBL" id="MCB2409161.1"/>
    </source>
</evidence>
<dbReference type="SUPFAM" id="SSF48498">
    <property type="entry name" value="Tetracyclin repressor-like, C-terminal domain"/>
    <property type="match status" value="1"/>
</dbReference>
<evidence type="ECO:0000256" key="2">
    <source>
        <dbReference type="ARBA" id="ARBA00023125"/>
    </source>
</evidence>
<dbReference type="PANTHER" id="PTHR47506">
    <property type="entry name" value="TRANSCRIPTIONAL REGULATORY PROTEIN"/>
    <property type="match status" value="1"/>
</dbReference>
<evidence type="ECO:0000256" key="4">
    <source>
        <dbReference type="PROSITE-ProRule" id="PRU00335"/>
    </source>
</evidence>
<dbReference type="Gene3D" id="1.10.10.60">
    <property type="entry name" value="Homeodomain-like"/>
    <property type="match status" value="1"/>
</dbReference>
<dbReference type="Proteomes" id="UP001165296">
    <property type="component" value="Unassembled WGS sequence"/>
</dbReference>
<dbReference type="RefSeq" id="WP_226176709.1">
    <property type="nucleotide sequence ID" value="NZ_JAJADR010000004.1"/>
</dbReference>
<proteinExistence type="predicted"/>
<name>A0ABS8AVX0_9BACT</name>
<dbReference type="PANTHER" id="PTHR47506:SF1">
    <property type="entry name" value="HTH-TYPE TRANSCRIPTIONAL REGULATOR YJDC"/>
    <property type="match status" value="1"/>
</dbReference>
<feature type="domain" description="HTH tetR-type" evidence="5">
    <location>
        <begin position="6"/>
        <end position="66"/>
    </location>
</feature>
<accession>A0ABS8AVX0</accession>
<comment type="caution">
    <text evidence="6">The sequence shown here is derived from an EMBL/GenBank/DDBJ whole genome shotgun (WGS) entry which is preliminary data.</text>
</comment>
<evidence type="ECO:0000259" key="5">
    <source>
        <dbReference type="PROSITE" id="PS50977"/>
    </source>
</evidence>
<dbReference type="InterPro" id="IPR036271">
    <property type="entry name" value="Tet_transcr_reg_TetR-rel_C_sf"/>
</dbReference>
<dbReference type="SUPFAM" id="SSF46689">
    <property type="entry name" value="Homeodomain-like"/>
    <property type="match status" value="1"/>
</dbReference>
<keyword evidence="7" id="KW-1185">Reference proteome</keyword>
<dbReference type="Pfam" id="PF00440">
    <property type="entry name" value="TetR_N"/>
    <property type="match status" value="1"/>
</dbReference>
<dbReference type="Pfam" id="PF16925">
    <property type="entry name" value="TetR_C_13"/>
    <property type="match status" value="1"/>
</dbReference>
<keyword evidence="1" id="KW-0805">Transcription regulation</keyword>
<gene>
    <name evidence="6" type="ORF">LGH74_14315</name>
</gene>
<evidence type="ECO:0000256" key="1">
    <source>
        <dbReference type="ARBA" id="ARBA00023015"/>
    </source>
</evidence>